<protein>
    <recommendedName>
        <fullName evidence="3">CpXC domain-containing protein</fullName>
    </recommendedName>
</protein>
<evidence type="ECO:0000313" key="2">
    <source>
        <dbReference type="Proteomes" id="UP000182345"/>
    </source>
</evidence>
<dbReference type="Proteomes" id="UP000182345">
    <property type="component" value="Unassembled WGS sequence"/>
</dbReference>
<evidence type="ECO:0008006" key="3">
    <source>
        <dbReference type="Google" id="ProtNLM"/>
    </source>
</evidence>
<dbReference type="EMBL" id="MNUK01000039">
    <property type="protein sequence ID" value="OIN91659.1"/>
    <property type="molecule type" value="Genomic_DNA"/>
</dbReference>
<gene>
    <name evidence="1" type="ORF">AUJ42_01590</name>
</gene>
<reference evidence="1 2" key="1">
    <citation type="journal article" date="2016" name="Environ. Microbiol.">
        <title>Genomic resolution of a cold subsurface aquifer community provides metabolic insights for novel microbes adapted to high CO concentrations.</title>
        <authorList>
            <person name="Probst A.J."/>
            <person name="Castelle C.J."/>
            <person name="Singh A."/>
            <person name="Brown C.T."/>
            <person name="Anantharaman K."/>
            <person name="Sharon I."/>
            <person name="Hug L.A."/>
            <person name="Burstein D."/>
            <person name="Emerson J.B."/>
            <person name="Thomas B.C."/>
            <person name="Banfield J.F."/>
        </authorList>
    </citation>
    <scope>NUCLEOTIDE SEQUENCE [LARGE SCALE GENOMIC DNA]</scope>
    <source>
        <strain evidence="1">CG1_02_44_10</strain>
    </source>
</reference>
<proteinExistence type="predicted"/>
<dbReference type="AlphaFoldDB" id="A0A1J4RWU3"/>
<organism evidence="1 2">
    <name type="scientific">Candidatus Collierbacteria bacterium CG1_02_44_10</name>
    <dbReference type="NCBI Taxonomy" id="1805087"/>
    <lineage>
        <taxon>Bacteria</taxon>
        <taxon>Candidatus Collieribacteriota</taxon>
    </lineage>
</organism>
<sequence length="90" mass="10242">MEVAMSVRVLVSEYLFPYFLNCGHCHVPLQIDYARDLNISVLPTKIDGLKSVQQVPTVTCPRCKKETRLPREDWKAVLESLEADGKHKAD</sequence>
<accession>A0A1J4RWU3</accession>
<comment type="caution">
    <text evidence="1">The sequence shown here is derived from an EMBL/GenBank/DDBJ whole genome shotgun (WGS) entry which is preliminary data.</text>
</comment>
<name>A0A1J4RWU3_9BACT</name>
<evidence type="ECO:0000313" key="1">
    <source>
        <dbReference type="EMBL" id="OIN91659.1"/>
    </source>
</evidence>